<evidence type="ECO:0000313" key="4">
    <source>
        <dbReference type="Proteomes" id="UP001179280"/>
    </source>
</evidence>
<dbReference type="Proteomes" id="UP001179280">
    <property type="component" value="Unassembled WGS sequence"/>
</dbReference>
<dbReference type="Gene3D" id="3.40.630.40">
    <property type="entry name" value="Zn-dependent exopeptidases"/>
    <property type="match status" value="1"/>
</dbReference>
<dbReference type="InterPro" id="IPR002508">
    <property type="entry name" value="MurNAc-LAA_cat"/>
</dbReference>
<dbReference type="SUPFAM" id="SSF53187">
    <property type="entry name" value="Zn-dependent exopeptidases"/>
    <property type="match status" value="1"/>
</dbReference>
<reference evidence="3" key="1">
    <citation type="submission" date="2021-01" db="EMBL/GenBank/DDBJ databases">
        <title>Genomic Encyclopedia of Type Strains, Phase IV (KMG-IV): sequencing the most valuable type-strain genomes for metagenomic binning, comparative biology and taxonomic classification.</title>
        <authorList>
            <person name="Goeker M."/>
        </authorList>
    </citation>
    <scope>NUCLEOTIDE SEQUENCE</scope>
    <source>
        <strain evidence="3">DSM 21943</strain>
    </source>
</reference>
<protein>
    <submittedName>
        <fullName evidence="3">N-acetylmuramoyl-L-alanine amidase</fullName>
        <ecNumber evidence="3">3.5.1.28</ecNumber>
    </submittedName>
</protein>
<keyword evidence="4" id="KW-1185">Reference proteome</keyword>
<dbReference type="CDD" id="cd02696">
    <property type="entry name" value="MurNAc-LAA"/>
    <property type="match status" value="1"/>
</dbReference>
<dbReference type="PANTHER" id="PTHR30404">
    <property type="entry name" value="N-ACETYLMURAMOYL-L-ALANINE AMIDASE"/>
    <property type="match status" value="1"/>
</dbReference>
<organism evidence="3 4">
    <name type="scientific">Shouchella xiaoxiensis</name>
    <dbReference type="NCBI Taxonomy" id="766895"/>
    <lineage>
        <taxon>Bacteria</taxon>
        <taxon>Bacillati</taxon>
        <taxon>Bacillota</taxon>
        <taxon>Bacilli</taxon>
        <taxon>Bacillales</taxon>
        <taxon>Bacillaceae</taxon>
        <taxon>Shouchella</taxon>
    </lineage>
</organism>
<name>A0ABS2SWP0_9BACI</name>
<dbReference type="RefSeq" id="WP_204467221.1">
    <property type="nucleotide sequence ID" value="NZ_JAFBCV010000010.1"/>
</dbReference>
<dbReference type="EMBL" id="JAFBCV010000010">
    <property type="protein sequence ID" value="MBM7839909.1"/>
    <property type="molecule type" value="Genomic_DNA"/>
</dbReference>
<sequence>MAKKRVVLDPAHGGNDSGEAGYGLVEKDLTLRVAKGMRQALVGFPVGVLLTRNKDIELTEEERVSLANEWGADLFVSIHIGSESEKGFVSYVSEKNQRDTTYLQLAFQREIVKRAHLNDGGRKQRSALCLDGALMPAILTSSYSLQSAKDAKRLKDRRVIEALAIGHGTGILETLDLLRIKGNKPTYLVQVNGVSVGSYKNKTKLMTIINEHVGEAKNIRLEQIEHG</sequence>
<dbReference type="Pfam" id="PF01520">
    <property type="entry name" value="Amidase_3"/>
    <property type="match status" value="1"/>
</dbReference>
<dbReference type="InterPro" id="IPR050695">
    <property type="entry name" value="N-acetylmuramoyl_amidase_3"/>
</dbReference>
<dbReference type="EC" id="3.5.1.28" evidence="3"/>
<dbReference type="SMART" id="SM00646">
    <property type="entry name" value="Ami_3"/>
    <property type="match status" value="1"/>
</dbReference>
<feature type="domain" description="MurNAc-LAA" evidence="2">
    <location>
        <begin position="64"/>
        <end position="172"/>
    </location>
</feature>
<dbReference type="PANTHER" id="PTHR30404:SF0">
    <property type="entry name" value="N-ACETYLMURAMOYL-L-ALANINE AMIDASE AMIC"/>
    <property type="match status" value="1"/>
</dbReference>
<keyword evidence="1 3" id="KW-0378">Hydrolase</keyword>
<accession>A0ABS2SWP0</accession>
<evidence type="ECO:0000256" key="1">
    <source>
        <dbReference type="ARBA" id="ARBA00022801"/>
    </source>
</evidence>
<dbReference type="GO" id="GO:0008745">
    <property type="term" value="F:N-acetylmuramoyl-L-alanine amidase activity"/>
    <property type="evidence" value="ECO:0007669"/>
    <property type="project" value="UniProtKB-EC"/>
</dbReference>
<gene>
    <name evidence="3" type="ORF">JOC54_003189</name>
</gene>
<evidence type="ECO:0000313" key="3">
    <source>
        <dbReference type="EMBL" id="MBM7839909.1"/>
    </source>
</evidence>
<comment type="caution">
    <text evidence="3">The sequence shown here is derived from an EMBL/GenBank/DDBJ whole genome shotgun (WGS) entry which is preliminary data.</text>
</comment>
<evidence type="ECO:0000259" key="2">
    <source>
        <dbReference type="SMART" id="SM00646"/>
    </source>
</evidence>
<proteinExistence type="predicted"/>